<gene>
    <name evidence="10" type="primary">atpC</name>
    <name evidence="15" type="ORF">AVDCRST_MAG59-3968</name>
</gene>
<keyword evidence="15" id="KW-0378">Hydrolase</keyword>
<accession>A0A6J4VC12</accession>
<evidence type="ECO:0000256" key="10">
    <source>
        <dbReference type="HAMAP-Rule" id="MF_00530"/>
    </source>
</evidence>
<evidence type="ECO:0000256" key="4">
    <source>
        <dbReference type="ARBA" id="ARBA00011648"/>
    </source>
</evidence>
<dbReference type="NCBIfam" id="NF009980">
    <property type="entry name" value="PRK13446.1"/>
    <property type="match status" value="1"/>
</dbReference>
<dbReference type="Pfam" id="PF00401">
    <property type="entry name" value="ATP-synt_DE"/>
    <property type="match status" value="1"/>
</dbReference>
<dbReference type="InterPro" id="IPR036771">
    <property type="entry name" value="ATPsynth_dsu/esu_N"/>
</dbReference>
<keyword evidence="8 10" id="KW-0139">CF(1)</keyword>
<proteinExistence type="inferred from homology"/>
<comment type="subcellular location">
    <subcellularLocation>
        <location evidence="2 10">Cell membrane</location>
        <topology evidence="2 10">Peripheral membrane protein</topology>
    </subcellularLocation>
</comment>
<evidence type="ECO:0000256" key="9">
    <source>
        <dbReference type="ARBA" id="ARBA00023310"/>
    </source>
</evidence>
<dbReference type="GO" id="GO:0005886">
    <property type="term" value="C:plasma membrane"/>
    <property type="evidence" value="ECO:0007669"/>
    <property type="project" value="UniProtKB-SubCell"/>
</dbReference>
<comment type="function">
    <text evidence="1 10">Produces ATP from ADP in the presence of a proton gradient across the membrane.</text>
</comment>
<evidence type="ECO:0000256" key="5">
    <source>
        <dbReference type="ARBA" id="ARBA00022448"/>
    </source>
</evidence>
<comment type="similarity">
    <text evidence="3 10 11">Belongs to the ATPase epsilon chain family.</text>
</comment>
<keyword evidence="10" id="KW-1003">Cell membrane</keyword>
<feature type="domain" description="ATP synthase epsilon subunit C-terminal" evidence="13">
    <location>
        <begin position="87"/>
        <end position="130"/>
    </location>
</feature>
<feature type="region of interest" description="Disordered" evidence="12">
    <location>
        <begin position="128"/>
        <end position="148"/>
    </location>
</feature>
<dbReference type="PANTHER" id="PTHR13822:SF10">
    <property type="entry name" value="ATP SYNTHASE EPSILON CHAIN, CHLOROPLASTIC"/>
    <property type="match status" value="1"/>
</dbReference>
<dbReference type="SUPFAM" id="SSF46604">
    <property type="entry name" value="Epsilon subunit of F1F0-ATP synthase C-terminal domain"/>
    <property type="match status" value="1"/>
</dbReference>
<dbReference type="EMBL" id="CADCWF010000287">
    <property type="protein sequence ID" value="CAA9574729.1"/>
    <property type="molecule type" value="Genomic_DNA"/>
</dbReference>
<evidence type="ECO:0000256" key="2">
    <source>
        <dbReference type="ARBA" id="ARBA00004202"/>
    </source>
</evidence>
<protein>
    <recommendedName>
        <fullName evidence="10">ATP synthase epsilon chain</fullName>
    </recommendedName>
    <alternativeName>
        <fullName evidence="10">ATP synthase F1 sector epsilon subunit</fullName>
    </alternativeName>
    <alternativeName>
        <fullName evidence="10">F-ATPase epsilon subunit</fullName>
    </alternativeName>
</protein>
<sequence length="148" mass="15567">MAKLNVEIVTGERVVFSEQDVDMVVAPGADGTLGVLPQHAPLITLLDAGELRIKKGGSEQSIVVFGGFMEVTPDRVVVLADSAERAEEIDVAEAEAARGRAESSIANRQETADLALATSSLRQANLRLKIGRRRGGSRPPTMGGGSSE</sequence>
<evidence type="ECO:0000256" key="7">
    <source>
        <dbReference type="ARBA" id="ARBA00023136"/>
    </source>
</evidence>
<dbReference type="GO" id="GO:0016787">
    <property type="term" value="F:hydrolase activity"/>
    <property type="evidence" value="ECO:0007669"/>
    <property type="project" value="UniProtKB-KW"/>
</dbReference>
<dbReference type="PANTHER" id="PTHR13822">
    <property type="entry name" value="ATP SYNTHASE DELTA/EPSILON CHAIN"/>
    <property type="match status" value="1"/>
</dbReference>
<dbReference type="InterPro" id="IPR001469">
    <property type="entry name" value="ATP_synth_F1_dsu/esu"/>
</dbReference>
<evidence type="ECO:0000256" key="11">
    <source>
        <dbReference type="RuleBase" id="RU003656"/>
    </source>
</evidence>
<dbReference type="InterPro" id="IPR036794">
    <property type="entry name" value="ATP_F1_dsu/esu_C_sf"/>
</dbReference>
<evidence type="ECO:0000259" key="13">
    <source>
        <dbReference type="Pfam" id="PF00401"/>
    </source>
</evidence>
<keyword evidence="7 10" id="KW-0472">Membrane</keyword>
<dbReference type="SUPFAM" id="SSF51344">
    <property type="entry name" value="Epsilon subunit of F1F0-ATP synthase N-terminal domain"/>
    <property type="match status" value="1"/>
</dbReference>
<organism evidence="15">
    <name type="scientific">uncultured Thermomicrobiales bacterium</name>
    <dbReference type="NCBI Taxonomy" id="1645740"/>
    <lineage>
        <taxon>Bacteria</taxon>
        <taxon>Pseudomonadati</taxon>
        <taxon>Thermomicrobiota</taxon>
        <taxon>Thermomicrobia</taxon>
        <taxon>Thermomicrobiales</taxon>
        <taxon>environmental samples</taxon>
    </lineage>
</organism>
<keyword evidence="6 10" id="KW-0406">Ion transport</keyword>
<keyword evidence="9 10" id="KW-0066">ATP synthesis</keyword>
<dbReference type="NCBIfam" id="TIGR01216">
    <property type="entry name" value="ATP_synt_epsi"/>
    <property type="match status" value="1"/>
</dbReference>
<evidence type="ECO:0000256" key="3">
    <source>
        <dbReference type="ARBA" id="ARBA00005712"/>
    </source>
</evidence>
<dbReference type="GO" id="GO:0005524">
    <property type="term" value="F:ATP binding"/>
    <property type="evidence" value="ECO:0007669"/>
    <property type="project" value="UniProtKB-UniRule"/>
</dbReference>
<feature type="domain" description="ATP synthase F1 complex delta/epsilon subunit N-terminal" evidence="14">
    <location>
        <begin position="4"/>
        <end position="83"/>
    </location>
</feature>
<dbReference type="HAMAP" id="MF_00530">
    <property type="entry name" value="ATP_synth_epsil_bac"/>
    <property type="match status" value="1"/>
</dbReference>
<dbReference type="AlphaFoldDB" id="A0A6J4VC12"/>
<evidence type="ECO:0000256" key="12">
    <source>
        <dbReference type="SAM" id="MobiDB-lite"/>
    </source>
</evidence>
<dbReference type="Gene3D" id="2.60.15.10">
    <property type="entry name" value="F0F1 ATP synthase delta/epsilon subunit, N-terminal"/>
    <property type="match status" value="1"/>
</dbReference>
<evidence type="ECO:0000313" key="15">
    <source>
        <dbReference type="EMBL" id="CAA9574729.1"/>
    </source>
</evidence>
<dbReference type="InterPro" id="IPR020546">
    <property type="entry name" value="ATP_synth_F1_dsu/esu_N"/>
</dbReference>
<dbReference type="InterPro" id="IPR020547">
    <property type="entry name" value="ATP_synth_F1_esu_C"/>
</dbReference>
<evidence type="ECO:0000256" key="8">
    <source>
        <dbReference type="ARBA" id="ARBA00023196"/>
    </source>
</evidence>
<keyword evidence="5 10" id="KW-0813">Transport</keyword>
<dbReference type="GO" id="GO:0045259">
    <property type="term" value="C:proton-transporting ATP synthase complex"/>
    <property type="evidence" value="ECO:0007669"/>
    <property type="project" value="UniProtKB-KW"/>
</dbReference>
<keyword evidence="10" id="KW-0375">Hydrogen ion transport</keyword>
<name>A0A6J4VC12_9BACT</name>
<dbReference type="GO" id="GO:0046933">
    <property type="term" value="F:proton-transporting ATP synthase activity, rotational mechanism"/>
    <property type="evidence" value="ECO:0007669"/>
    <property type="project" value="UniProtKB-UniRule"/>
</dbReference>
<evidence type="ECO:0000256" key="6">
    <source>
        <dbReference type="ARBA" id="ARBA00023065"/>
    </source>
</evidence>
<evidence type="ECO:0000259" key="14">
    <source>
        <dbReference type="Pfam" id="PF02823"/>
    </source>
</evidence>
<evidence type="ECO:0000256" key="1">
    <source>
        <dbReference type="ARBA" id="ARBA00003543"/>
    </source>
</evidence>
<dbReference type="CDD" id="cd12152">
    <property type="entry name" value="F1-ATPase_delta"/>
    <property type="match status" value="1"/>
</dbReference>
<dbReference type="Pfam" id="PF02823">
    <property type="entry name" value="ATP-synt_DE_N"/>
    <property type="match status" value="1"/>
</dbReference>
<reference evidence="15" key="1">
    <citation type="submission" date="2020-02" db="EMBL/GenBank/DDBJ databases">
        <authorList>
            <person name="Meier V. D."/>
        </authorList>
    </citation>
    <scope>NUCLEOTIDE SEQUENCE</scope>
    <source>
        <strain evidence="15">AVDCRST_MAG59</strain>
    </source>
</reference>
<comment type="subunit">
    <text evidence="4 10 11">F-type ATPases have 2 components, CF(1) - the catalytic core - and CF(0) - the membrane proton channel. CF(1) has five subunits: alpha(3), beta(3), gamma(1), delta(1), epsilon(1). CF(0) has three main subunits: a, b and c.</text>
</comment>